<evidence type="ECO:0000256" key="2">
    <source>
        <dbReference type="PIRSR" id="PIRSR637460-2"/>
    </source>
</evidence>
<keyword evidence="4" id="KW-0732">Signal</keyword>
<keyword evidence="7" id="KW-1185">Reference proteome</keyword>
<dbReference type="CDD" id="cd01823">
    <property type="entry name" value="SEST_like"/>
    <property type="match status" value="1"/>
</dbReference>
<keyword evidence="2" id="KW-1015">Disulfide bond</keyword>
<sequence>MLSSRALRARLLAGALLPAVLLLSSCQSGDAAPGAEQSQQATPSAGGSPSEGSPSETPSESEVPAENLYVALGDSFVSAPLVPTTDMSTGCLRSSNNFPNQVIDELGDYDLVDVSCSGATSTSMIGVQITGDTQQLPQFDSLTPEVDLVTLGIGGNDFNLFSSLMFTCLQAAQQDPTGAPCKEANQAGNGDELLESARKIQDRVEAITLGIKDRAPNARVIVVNYPQFVPSKGTCPARLPLAAGDYPYVLSINKALSDAVTTGGEAAGADVIDAYTASLGHDICSAEPWVNGIETQANAALALHPFLAEQTAVADLILEIL</sequence>
<feature type="chain" id="PRO_5011498642" evidence="4">
    <location>
        <begin position="32"/>
        <end position="321"/>
    </location>
</feature>
<proteinExistence type="predicted"/>
<dbReference type="Gene3D" id="3.40.50.1110">
    <property type="entry name" value="SGNH hydrolase"/>
    <property type="match status" value="1"/>
</dbReference>
<feature type="signal peptide" evidence="4">
    <location>
        <begin position="1"/>
        <end position="31"/>
    </location>
</feature>
<gene>
    <name evidence="6" type="ORF">SAMN05216561_103264</name>
</gene>
<dbReference type="InterPro" id="IPR037460">
    <property type="entry name" value="SEST-like"/>
</dbReference>
<dbReference type="OrthoDB" id="5503950at2"/>
<dbReference type="PROSITE" id="PS51257">
    <property type="entry name" value="PROKAR_LIPOPROTEIN"/>
    <property type="match status" value="1"/>
</dbReference>
<protein>
    <submittedName>
        <fullName evidence="6">GDSL-like Lipase/Acylhydrolase family protein</fullName>
    </submittedName>
</protein>
<dbReference type="RefSeq" id="WP_091111107.1">
    <property type="nucleotide sequence ID" value="NZ_BKAF01000007.1"/>
</dbReference>
<dbReference type="GO" id="GO:0019433">
    <property type="term" value="P:triglyceride catabolic process"/>
    <property type="evidence" value="ECO:0007669"/>
    <property type="project" value="TreeGrafter"/>
</dbReference>
<dbReference type="GO" id="GO:0004806">
    <property type="term" value="F:triacylglycerol lipase activity"/>
    <property type="evidence" value="ECO:0007669"/>
    <property type="project" value="TreeGrafter"/>
</dbReference>
<reference evidence="6 7" key="1">
    <citation type="submission" date="2016-10" db="EMBL/GenBank/DDBJ databases">
        <authorList>
            <person name="de Groot N.N."/>
        </authorList>
    </citation>
    <scope>NUCLEOTIDE SEQUENCE [LARGE SCALE GENOMIC DNA]</scope>
    <source>
        <strain evidence="6 7">CGMCC 1.11156</strain>
    </source>
</reference>
<evidence type="ECO:0000256" key="3">
    <source>
        <dbReference type="SAM" id="MobiDB-lite"/>
    </source>
</evidence>
<keyword evidence="6" id="KW-0378">Hydrolase</keyword>
<organism evidence="6 7">
    <name type="scientific">Nocardioides psychrotolerans</name>
    <dbReference type="NCBI Taxonomy" id="1005945"/>
    <lineage>
        <taxon>Bacteria</taxon>
        <taxon>Bacillati</taxon>
        <taxon>Actinomycetota</taxon>
        <taxon>Actinomycetes</taxon>
        <taxon>Propionibacteriales</taxon>
        <taxon>Nocardioidaceae</taxon>
        <taxon>Nocardioides</taxon>
    </lineage>
</organism>
<evidence type="ECO:0000259" key="5">
    <source>
        <dbReference type="Pfam" id="PF13472"/>
    </source>
</evidence>
<dbReference type="Pfam" id="PF13472">
    <property type="entry name" value="Lipase_GDSL_2"/>
    <property type="match status" value="1"/>
</dbReference>
<dbReference type="InterPro" id="IPR036514">
    <property type="entry name" value="SGNH_hydro_sf"/>
</dbReference>
<evidence type="ECO:0000313" key="6">
    <source>
        <dbReference type="EMBL" id="SFH95465.1"/>
    </source>
</evidence>
<evidence type="ECO:0000256" key="4">
    <source>
        <dbReference type="SAM" id="SignalP"/>
    </source>
</evidence>
<feature type="disulfide bond" evidence="2">
    <location>
        <begin position="235"/>
        <end position="284"/>
    </location>
</feature>
<evidence type="ECO:0000256" key="1">
    <source>
        <dbReference type="PIRSR" id="PIRSR637460-1"/>
    </source>
</evidence>
<dbReference type="PANTHER" id="PTHR37981:SF1">
    <property type="entry name" value="SGNH HYDROLASE-TYPE ESTERASE DOMAIN-CONTAINING PROTEIN"/>
    <property type="match status" value="1"/>
</dbReference>
<dbReference type="PANTHER" id="PTHR37981">
    <property type="entry name" value="LIPASE 2"/>
    <property type="match status" value="1"/>
</dbReference>
<feature type="region of interest" description="Disordered" evidence="3">
    <location>
        <begin position="28"/>
        <end position="63"/>
    </location>
</feature>
<dbReference type="AlphaFoldDB" id="A0A1I3E930"/>
<feature type="disulfide bond" evidence="2">
    <location>
        <begin position="91"/>
        <end position="116"/>
    </location>
</feature>
<dbReference type="EMBL" id="FOQG01000003">
    <property type="protein sequence ID" value="SFH95465.1"/>
    <property type="molecule type" value="Genomic_DNA"/>
</dbReference>
<feature type="domain" description="SGNH hydrolase-type esterase" evidence="5">
    <location>
        <begin position="71"/>
        <end position="290"/>
    </location>
</feature>
<feature type="compositionally biased region" description="Low complexity" evidence="3">
    <location>
        <begin position="41"/>
        <end position="63"/>
    </location>
</feature>
<feature type="active site" description="Nucleophile" evidence="1">
    <location>
        <position position="75"/>
    </location>
</feature>
<dbReference type="InterPro" id="IPR013830">
    <property type="entry name" value="SGNH_hydro"/>
</dbReference>
<feature type="active site" evidence="1">
    <location>
        <position position="304"/>
    </location>
</feature>
<dbReference type="SUPFAM" id="SSF52266">
    <property type="entry name" value="SGNH hydrolase"/>
    <property type="match status" value="1"/>
</dbReference>
<dbReference type="Proteomes" id="UP000198649">
    <property type="component" value="Unassembled WGS sequence"/>
</dbReference>
<evidence type="ECO:0000313" key="7">
    <source>
        <dbReference type="Proteomes" id="UP000198649"/>
    </source>
</evidence>
<feature type="disulfide bond" evidence="2">
    <location>
        <begin position="168"/>
        <end position="181"/>
    </location>
</feature>
<accession>A0A1I3E930</accession>
<name>A0A1I3E930_9ACTN</name>
<dbReference type="STRING" id="1005945.SAMN05216561_103264"/>